<evidence type="ECO:0000256" key="4">
    <source>
        <dbReference type="ARBA" id="ARBA00023306"/>
    </source>
</evidence>
<feature type="region of interest" description="Disordered" evidence="5">
    <location>
        <begin position="36"/>
        <end position="74"/>
    </location>
</feature>
<comment type="subcellular location">
    <subcellularLocation>
        <location evidence="1">Nucleus</location>
        <location evidence="1">Nucleoplasm</location>
    </subcellularLocation>
</comment>
<accession>A0A5D3DZV8</accession>
<protein>
    <submittedName>
        <fullName evidence="7">Cyclin-dependent kinase inhibitor 3</fullName>
    </submittedName>
</protein>
<dbReference type="InterPro" id="IPR044275">
    <property type="entry name" value="KRP"/>
</dbReference>
<comment type="caution">
    <text evidence="7">The sequence shown here is derived from an EMBL/GenBank/DDBJ whole genome shotgun (WGS) entry which is preliminary data.</text>
</comment>
<keyword evidence="3" id="KW-0649">Protein kinase inhibitor</keyword>
<evidence type="ECO:0000256" key="5">
    <source>
        <dbReference type="SAM" id="MobiDB-lite"/>
    </source>
</evidence>
<sequence>MGKYFKKSKLTLMELSPHSSPPLRTRAAKTLALQRLNKSSLSSSSSSSSSSSYLKLRSRRLQKPPILRQKPHTDDDCCRARLSLQSSSEKRNLSLGQSQTGNVWDVEDCFREFGGDNWGTAGKIHSSVARDSSTNETSHSTRMETILSSTKSSVEMELLKSFPTASDIEEFFAHEELWHQRTFVQKYNFDIASDMPLQGRYEWVKVVPVMMFSDLVTLLGIGCTTATASLSSYEHGDKLEGKIFISSRVILNLVKNEIPKCRVWRFMEKDIQKFNDMQYSSPTFQLHMECCWKVAHSLKPSS</sequence>
<evidence type="ECO:0000256" key="2">
    <source>
        <dbReference type="ARBA" id="ARBA00010274"/>
    </source>
</evidence>
<evidence type="ECO:0000256" key="3">
    <source>
        <dbReference type="ARBA" id="ARBA00023013"/>
    </source>
</evidence>
<dbReference type="PANTHER" id="PTHR46776">
    <property type="entry name" value="CYCLIN-DEPENDENT KINASE INHIBITOR 4-RELATED"/>
    <property type="match status" value="1"/>
</dbReference>
<dbReference type="Pfam" id="PF02234">
    <property type="entry name" value="CDI"/>
    <property type="match status" value="1"/>
</dbReference>
<dbReference type="GO" id="GO:0005654">
    <property type="term" value="C:nucleoplasm"/>
    <property type="evidence" value="ECO:0007669"/>
    <property type="project" value="UniProtKB-SubCell"/>
</dbReference>
<evidence type="ECO:0000313" key="7">
    <source>
        <dbReference type="EMBL" id="TYK29196.1"/>
    </source>
</evidence>
<gene>
    <name evidence="7" type="ORF">E5676_scaffold880G00070</name>
</gene>
<dbReference type="GO" id="GO:0051726">
    <property type="term" value="P:regulation of cell cycle"/>
    <property type="evidence" value="ECO:0007669"/>
    <property type="project" value="InterPro"/>
</dbReference>
<evidence type="ECO:0000313" key="8">
    <source>
        <dbReference type="Proteomes" id="UP000321947"/>
    </source>
</evidence>
<keyword evidence="4" id="KW-0131">Cell cycle</keyword>
<dbReference type="GO" id="GO:0004861">
    <property type="term" value="F:cyclin-dependent protein serine/threonine kinase inhibitor activity"/>
    <property type="evidence" value="ECO:0007669"/>
    <property type="project" value="InterPro"/>
</dbReference>
<reference evidence="7 8" key="1">
    <citation type="submission" date="2019-08" db="EMBL/GenBank/DDBJ databases">
        <title>Draft genome sequences of two oriental melons (Cucumis melo L. var makuwa).</title>
        <authorList>
            <person name="Kwon S.-Y."/>
        </authorList>
    </citation>
    <scope>NUCLEOTIDE SEQUENCE [LARGE SCALE GENOMIC DNA]</scope>
    <source>
        <strain evidence="8">cv. Chang Bougi</strain>
        <tissue evidence="7">Leaf</tissue>
    </source>
</reference>
<evidence type="ECO:0000259" key="6">
    <source>
        <dbReference type="Pfam" id="PF02234"/>
    </source>
</evidence>
<comment type="similarity">
    <text evidence="2">Belongs to the CDI family. ICK/KRP subfamily.</text>
</comment>
<feature type="domain" description="Cyclin-dependent kinase inhibitor" evidence="6">
    <location>
        <begin position="163"/>
        <end position="206"/>
    </location>
</feature>
<dbReference type="Proteomes" id="UP000321947">
    <property type="component" value="Unassembled WGS sequence"/>
</dbReference>
<name>A0A5D3DZV8_CUCMM</name>
<dbReference type="EMBL" id="SSTD01001846">
    <property type="protein sequence ID" value="TYK29196.1"/>
    <property type="molecule type" value="Genomic_DNA"/>
</dbReference>
<proteinExistence type="inferred from homology"/>
<feature type="compositionally biased region" description="Low complexity" evidence="5">
    <location>
        <begin position="36"/>
        <end position="55"/>
    </location>
</feature>
<organism evidence="7 8">
    <name type="scientific">Cucumis melo var. makuwa</name>
    <name type="common">Oriental melon</name>
    <dbReference type="NCBI Taxonomy" id="1194695"/>
    <lineage>
        <taxon>Eukaryota</taxon>
        <taxon>Viridiplantae</taxon>
        <taxon>Streptophyta</taxon>
        <taxon>Embryophyta</taxon>
        <taxon>Tracheophyta</taxon>
        <taxon>Spermatophyta</taxon>
        <taxon>Magnoliopsida</taxon>
        <taxon>eudicotyledons</taxon>
        <taxon>Gunneridae</taxon>
        <taxon>Pentapetalae</taxon>
        <taxon>rosids</taxon>
        <taxon>fabids</taxon>
        <taxon>Cucurbitales</taxon>
        <taxon>Cucurbitaceae</taxon>
        <taxon>Benincaseae</taxon>
        <taxon>Cucumis</taxon>
    </lineage>
</organism>
<dbReference type="InterPro" id="IPR044898">
    <property type="entry name" value="CDI_dom_sf"/>
</dbReference>
<dbReference type="Gene3D" id="4.10.365.10">
    <property type="entry name" value="p27"/>
    <property type="match status" value="1"/>
</dbReference>
<dbReference type="AlphaFoldDB" id="A0A5D3DZV8"/>
<evidence type="ECO:0000256" key="1">
    <source>
        <dbReference type="ARBA" id="ARBA00004642"/>
    </source>
</evidence>
<dbReference type="InterPro" id="IPR003175">
    <property type="entry name" value="CDI_dom"/>
</dbReference>